<evidence type="ECO:0000313" key="9">
    <source>
        <dbReference type="Proteomes" id="UP000225108"/>
    </source>
</evidence>
<dbReference type="Pfam" id="PF07690">
    <property type="entry name" value="MFS_1"/>
    <property type="match status" value="2"/>
</dbReference>
<proteinExistence type="predicted"/>
<dbReference type="InterPro" id="IPR050189">
    <property type="entry name" value="MFS_Efflux_Transporters"/>
</dbReference>
<feature type="transmembrane region" description="Helical" evidence="6">
    <location>
        <begin position="182"/>
        <end position="202"/>
    </location>
</feature>
<keyword evidence="5 6" id="KW-0472">Membrane</keyword>
<keyword evidence="3 6" id="KW-0812">Transmembrane</keyword>
<keyword evidence="2" id="KW-1003">Cell membrane</keyword>
<dbReference type="InterPro" id="IPR020846">
    <property type="entry name" value="MFS_dom"/>
</dbReference>
<gene>
    <name evidence="8" type="ORF">CSW57_21525</name>
</gene>
<dbReference type="InterPro" id="IPR036259">
    <property type="entry name" value="MFS_trans_sf"/>
</dbReference>
<feature type="domain" description="Major facilitator superfamily (MFS) profile" evidence="7">
    <location>
        <begin position="27"/>
        <end position="401"/>
    </location>
</feature>
<feature type="transmembrane region" description="Helical" evidence="6">
    <location>
        <begin position="375"/>
        <end position="396"/>
    </location>
</feature>
<evidence type="ECO:0000256" key="4">
    <source>
        <dbReference type="ARBA" id="ARBA00022989"/>
    </source>
</evidence>
<dbReference type="AlphaFoldDB" id="A0A2G3PGL2"/>
<dbReference type="PANTHER" id="PTHR43124">
    <property type="entry name" value="PURINE EFFLUX PUMP PBUE"/>
    <property type="match status" value="1"/>
</dbReference>
<evidence type="ECO:0000256" key="3">
    <source>
        <dbReference type="ARBA" id="ARBA00022692"/>
    </source>
</evidence>
<keyword evidence="4 6" id="KW-1133">Transmembrane helix</keyword>
<dbReference type="SUPFAM" id="SSF103473">
    <property type="entry name" value="MFS general substrate transporter"/>
    <property type="match status" value="1"/>
</dbReference>
<feature type="transmembrane region" description="Helical" evidence="6">
    <location>
        <begin position="92"/>
        <end position="111"/>
    </location>
</feature>
<evidence type="ECO:0000256" key="5">
    <source>
        <dbReference type="ARBA" id="ARBA00023136"/>
    </source>
</evidence>
<comment type="subcellular location">
    <subcellularLocation>
        <location evidence="1">Cell membrane</location>
        <topology evidence="1">Multi-pass membrane protein</topology>
    </subcellularLocation>
</comment>
<evidence type="ECO:0000256" key="2">
    <source>
        <dbReference type="ARBA" id="ARBA00022475"/>
    </source>
</evidence>
<dbReference type="PANTHER" id="PTHR43124:SF5">
    <property type="entry name" value="PURINE RIBONUCLEOSIDE EFFLUX PUMP NEPI"/>
    <property type="match status" value="1"/>
</dbReference>
<dbReference type="Gene3D" id="1.20.1250.20">
    <property type="entry name" value="MFS general substrate transporter like domains"/>
    <property type="match status" value="1"/>
</dbReference>
<evidence type="ECO:0000313" key="8">
    <source>
        <dbReference type="EMBL" id="PHV64948.1"/>
    </source>
</evidence>
<dbReference type="Proteomes" id="UP000225108">
    <property type="component" value="Unassembled WGS sequence"/>
</dbReference>
<feature type="transmembrane region" description="Helical" evidence="6">
    <location>
        <begin position="148"/>
        <end position="170"/>
    </location>
</feature>
<dbReference type="PROSITE" id="PS50850">
    <property type="entry name" value="MFS"/>
    <property type="match status" value="1"/>
</dbReference>
<feature type="transmembrane region" description="Helical" evidence="6">
    <location>
        <begin position="349"/>
        <end position="369"/>
    </location>
</feature>
<evidence type="ECO:0000256" key="6">
    <source>
        <dbReference type="SAM" id="Phobius"/>
    </source>
</evidence>
<dbReference type="EMBL" id="PEBD01000011">
    <property type="protein sequence ID" value="PHV64948.1"/>
    <property type="molecule type" value="Genomic_DNA"/>
</dbReference>
<feature type="transmembrane region" description="Helical" evidence="6">
    <location>
        <begin position="25"/>
        <end position="46"/>
    </location>
</feature>
<evidence type="ECO:0000259" key="7">
    <source>
        <dbReference type="PROSITE" id="PS50850"/>
    </source>
</evidence>
<organism evidence="8 9">
    <name type="scientific">Williamsia marianensis</name>
    <dbReference type="NCBI Taxonomy" id="85044"/>
    <lineage>
        <taxon>Bacteria</taxon>
        <taxon>Bacillati</taxon>
        <taxon>Actinomycetota</taxon>
        <taxon>Actinomycetes</taxon>
        <taxon>Mycobacteriales</taxon>
        <taxon>Nocardiaceae</taxon>
        <taxon>Williamsia</taxon>
    </lineage>
</organism>
<sequence>MSPAQEAGSSQSPTGDGATQQKASWMGVCSLSVGVFALVMSEFLPASLLSRVASDLDVTEGVAGQSVAITAIVAAISGLVIPVVLSRIDRRHLMIALSLLAVASDLLVAVAPSYPVLLIARVLLGVAIGGFWALAISMTARLVPASKLGLGLTVVNVGVSLATVAAVPLGTLLGEIWGWRTVFALAAGVAMIAAVLQVVALPSIPSAPSGGFRPLLQTFRSRLIQVCLFSMALMGAGHFAGFTYIRPAADEVGGLDPDLLAVLLLVYGVGIVVGNLVAGPLADRTLRIAALLFPLVLGLSMIAFALTGGNAVALFAAAALWGVGFGALPTVISTWLARAEPRHLESVGGLQTAVFQVAIALGAFVGGLLVDGVGVQTAVILGGLAAVLGAGILVLVKPRRSPDDEAAEGIVKSEVTV</sequence>
<feature type="transmembrane region" description="Helical" evidence="6">
    <location>
        <begin position="259"/>
        <end position="278"/>
    </location>
</feature>
<dbReference type="GO" id="GO:0005886">
    <property type="term" value="C:plasma membrane"/>
    <property type="evidence" value="ECO:0007669"/>
    <property type="project" value="UniProtKB-SubCell"/>
</dbReference>
<dbReference type="GO" id="GO:0022857">
    <property type="term" value="F:transmembrane transporter activity"/>
    <property type="evidence" value="ECO:0007669"/>
    <property type="project" value="InterPro"/>
</dbReference>
<dbReference type="CDD" id="cd17324">
    <property type="entry name" value="MFS_NepI_like"/>
    <property type="match status" value="1"/>
</dbReference>
<feature type="transmembrane region" description="Helical" evidence="6">
    <location>
        <begin position="223"/>
        <end position="247"/>
    </location>
</feature>
<feature type="transmembrane region" description="Helical" evidence="6">
    <location>
        <begin position="285"/>
        <end position="306"/>
    </location>
</feature>
<feature type="transmembrane region" description="Helical" evidence="6">
    <location>
        <begin position="312"/>
        <end position="337"/>
    </location>
</feature>
<name>A0A2G3PGL2_WILMA</name>
<reference evidence="8 9" key="1">
    <citation type="submission" date="2017-10" db="EMBL/GenBank/DDBJ databases">
        <title>The draft genome sequence of Williamsia sp. BULT 1.1 isolated from the semi-arid grassland soils from South Africa.</title>
        <authorList>
            <person name="Kabwe M.H."/>
            <person name="Govender N."/>
            <person name="Mutseka Lunga P."/>
            <person name="Vikram S."/>
            <person name="Makhalanyane T.P."/>
        </authorList>
    </citation>
    <scope>NUCLEOTIDE SEQUENCE [LARGE SCALE GENOMIC DNA]</scope>
    <source>
        <strain evidence="8 9">BULT 1.1</strain>
    </source>
</reference>
<comment type="caution">
    <text evidence="8">The sequence shown here is derived from an EMBL/GenBank/DDBJ whole genome shotgun (WGS) entry which is preliminary data.</text>
</comment>
<evidence type="ECO:0000256" key="1">
    <source>
        <dbReference type="ARBA" id="ARBA00004651"/>
    </source>
</evidence>
<dbReference type="InterPro" id="IPR011701">
    <property type="entry name" value="MFS"/>
</dbReference>
<feature type="transmembrane region" description="Helical" evidence="6">
    <location>
        <begin position="117"/>
        <end position="136"/>
    </location>
</feature>
<feature type="transmembrane region" description="Helical" evidence="6">
    <location>
        <begin position="66"/>
        <end position="85"/>
    </location>
</feature>
<accession>A0A2G3PGL2</accession>
<protein>
    <submittedName>
        <fullName evidence="8">MFS transporter</fullName>
    </submittedName>
</protein>